<gene>
    <name evidence="2" type="ORF">O181_036845</name>
</gene>
<feature type="region of interest" description="Disordered" evidence="1">
    <location>
        <begin position="245"/>
        <end position="284"/>
    </location>
</feature>
<proteinExistence type="predicted"/>
<dbReference type="EMBL" id="AVOT02014009">
    <property type="protein sequence ID" value="MBW0497130.1"/>
    <property type="molecule type" value="Genomic_DNA"/>
</dbReference>
<accession>A0A9Q3D769</accession>
<name>A0A9Q3D769_9BASI</name>
<sequence length="284" mass="32065">MTKKKEEPDCKINLKPNYPTFRPGYYNTLTKTSEAECLNLKIGKPTTALLCGMNQKDKNSIVLDSVKSNSISNNRKNFISFVPKEEEIIHSDGSSIKSLGSGPSSKSFIATSKENRIIVDRSFESGNFIIHEKIHAFNFLLPTPSNTTIHQSSEHPSLGYFKRRNQNKNISYFNCTTYIPKNLGTNPDSTKIPSKASNYVELTPIDKRKDDENKNKPTNTLFQYKGYTWTTQTVDNSMEITSNLDPSNILTDSHQTKHSDNLTEANASDPKSYSQEIYNPDSEQ</sequence>
<feature type="compositionally biased region" description="Polar residues" evidence="1">
    <location>
        <begin position="262"/>
        <end position="277"/>
    </location>
</feature>
<organism evidence="2 3">
    <name type="scientific">Austropuccinia psidii MF-1</name>
    <dbReference type="NCBI Taxonomy" id="1389203"/>
    <lineage>
        <taxon>Eukaryota</taxon>
        <taxon>Fungi</taxon>
        <taxon>Dikarya</taxon>
        <taxon>Basidiomycota</taxon>
        <taxon>Pucciniomycotina</taxon>
        <taxon>Pucciniomycetes</taxon>
        <taxon>Pucciniales</taxon>
        <taxon>Sphaerophragmiaceae</taxon>
        <taxon>Austropuccinia</taxon>
    </lineage>
</organism>
<evidence type="ECO:0000313" key="2">
    <source>
        <dbReference type="EMBL" id="MBW0497130.1"/>
    </source>
</evidence>
<evidence type="ECO:0000313" key="3">
    <source>
        <dbReference type="Proteomes" id="UP000765509"/>
    </source>
</evidence>
<keyword evidence="3" id="KW-1185">Reference proteome</keyword>
<dbReference type="AlphaFoldDB" id="A0A9Q3D769"/>
<dbReference type="OrthoDB" id="3025757at2759"/>
<comment type="caution">
    <text evidence="2">The sequence shown here is derived from an EMBL/GenBank/DDBJ whole genome shotgun (WGS) entry which is preliminary data.</text>
</comment>
<protein>
    <submittedName>
        <fullName evidence="2">Uncharacterized protein</fullName>
    </submittedName>
</protein>
<dbReference type="Proteomes" id="UP000765509">
    <property type="component" value="Unassembled WGS sequence"/>
</dbReference>
<evidence type="ECO:0000256" key="1">
    <source>
        <dbReference type="SAM" id="MobiDB-lite"/>
    </source>
</evidence>
<reference evidence="2" key="1">
    <citation type="submission" date="2021-03" db="EMBL/GenBank/DDBJ databases">
        <title>Draft genome sequence of rust myrtle Austropuccinia psidii MF-1, a brazilian biotype.</title>
        <authorList>
            <person name="Quecine M.C."/>
            <person name="Pachon D.M.R."/>
            <person name="Bonatelli M.L."/>
            <person name="Correr F.H."/>
            <person name="Franceschini L.M."/>
            <person name="Leite T.F."/>
            <person name="Margarido G.R.A."/>
            <person name="Almeida C.A."/>
            <person name="Ferrarezi J.A."/>
            <person name="Labate C.A."/>
        </authorList>
    </citation>
    <scope>NUCLEOTIDE SEQUENCE</scope>
    <source>
        <strain evidence="2">MF-1</strain>
    </source>
</reference>